<protein>
    <submittedName>
        <fullName evidence="1">Uncharacterized protein</fullName>
    </submittedName>
</protein>
<comment type="caution">
    <text evidence="1">The sequence shown here is derived from an EMBL/GenBank/DDBJ whole genome shotgun (WGS) entry which is preliminary data.</text>
</comment>
<dbReference type="RefSeq" id="WP_279528236.1">
    <property type="nucleotide sequence ID" value="NZ_CP122312.1"/>
</dbReference>
<evidence type="ECO:0000313" key="1">
    <source>
        <dbReference type="EMBL" id="MFC7201492.1"/>
    </source>
</evidence>
<name>A0ABD5Z987_9EURY</name>
<dbReference type="Proteomes" id="UP001596447">
    <property type="component" value="Unassembled WGS sequence"/>
</dbReference>
<accession>A0ABD5Z987</accession>
<gene>
    <name evidence="1" type="ORF">ACFQJ9_19135</name>
</gene>
<organism evidence="1 2">
    <name type="scientific">Halospeciosus flavus</name>
    <dbReference type="NCBI Taxonomy" id="3032283"/>
    <lineage>
        <taxon>Archaea</taxon>
        <taxon>Methanobacteriati</taxon>
        <taxon>Methanobacteriota</taxon>
        <taxon>Stenosarchaea group</taxon>
        <taxon>Halobacteria</taxon>
        <taxon>Halobacteriales</taxon>
        <taxon>Halobacteriaceae</taxon>
        <taxon>Halospeciosus</taxon>
    </lineage>
</organism>
<reference evidence="1 2" key="1">
    <citation type="journal article" date="2019" name="Int. J. Syst. Evol. Microbiol.">
        <title>The Global Catalogue of Microorganisms (GCM) 10K type strain sequencing project: providing services to taxonomists for standard genome sequencing and annotation.</title>
        <authorList>
            <consortium name="The Broad Institute Genomics Platform"/>
            <consortium name="The Broad Institute Genome Sequencing Center for Infectious Disease"/>
            <person name="Wu L."/>
            <person name="Ma J."/>
        </authorList>
    </citation>
    <scope>NUCLEOTIDE SEQUENCE [LARGE SCALE GENOMIC DNA]</scope>
    <source>
        <strain evidence="1 2">XZGYJ-43</strain>
    </source>
</reference>
<dbReference type="AlphaFoldDB" id="A0ABD5Z987"/>
<evidence type="ECO:0000313" key="2">
    <source>
        <dbReference type="Proteomes" id="UP001596447"/>
    </source>
</evidence>
<sequence length="289" mass="31938">MPSQKVLTLATVAMLLVGGVAGAAAVTTSSAQDSDQFEHIETTDNGEDDLKLPDDFRGKITVKFDYKRTGDKAKYKYKLKVSHKNGETEKYKITPTGNLSDQDLPFGDFLEGDGTLAFDVHEGNDTAFPVAKDAPGKYSVEYTATDGKVEFKATYTYDAGAANKDVPGFDFNDDTQDEDDFNPTKEDVVGQFKTSYKSTDDKTKLNFEYKAKKENVDELPFDIDLDDTSNADDGDLAVPVMPQVVGDYKVEYKTTEEKVDFKVSYKVKQHTVDSIPVDLNLDPDANDDT</sequence>
<proteinExistence type="predicted"/>
<keyword evidence="2" id="KW-1185">Reference proteome</keyword>
<dbReference type="EMBL" id="JBHTAR010000011">
    <property type="protein sequence ID" value="MFC7201492.1"/>
    <property type="molecule type" value="Genomic_DNA"/>
</dbReference>